<dbReference type="AlphaFoldDB" id="A0A9P5IRY5"/>
<organism evidence="1 2">
    <name type="scientific">Botrytis byssoidea</name>
    <dbReference type="NCBI Taxonomy" id="139641"/>
    <lineage>
        <taxon>Eukaryota</taxon>
        <taxon>Fungi</taxon>
        <taxon>Dikarya</taxon>
        <taxon>Ascomycota</taxon>
        <taxon>Pezizomycotina</taxon>
        <taxon>Leotiomycetes</taxon>
        <taxon>Helotiales</taxon>
        <taxon>Sclerotiniaceae</taxon>
        <taxon>Botrytis</taxon>
    </lineage>
</organism>
<name>A0A9P5IRY5_9HELO</name>
<reference evidence="1 2" key="1">
    <citation type="journal article" date="2020" name="Genome Biol. Evol.">
        <title>Comparative genomics of Sclerotiniaceae.</title>
        <authorList>
            <person name="Valero Jimenez C.A."/>
            <person name="Steentjes M."/>
            <person name="Scholten O.E."/>
            <person name="Van Kan J.A.L."/>
        </authorList>
    </citation>
    <scope>NUCLEOTIDE SEQUENCE [LARGE SCALE GENOMIC DNA]</scope>
    <source>
        <strain evidence="1 2">MUCL 94</strain>
    </source>
</reference>
<dbReference type="EMBL" id="RCSW01000003">
    <property type="protein sequence ID" value="KAF7951998.1"/>
    <property type="molecule type" value="Genomic_DNA"/>
</dbReference>
<protein>
    <submittedName>
        <fullName evidence="1">Uncharacterized protein</fullName>
    </submittedName>
</protein>
<sequence length="111" mass="12772">MSATAGKNAWHIIIFNDSGELSRTDLLEELRVHDGILMGIMGFNSFLMKKFKNNMGEDIFIRELECNWLPIREKGYEFNELAFGETTLDTCSINTPSRNLMKAVSSKMLWF</sequence>
<evidence type="ECO:0000313" key="2">
    <source>
        <dbReference type="Proteomes" id="UP000710849"/>
    </source>
</evidence>
<dbReference type="GeneID" id="62145084"/>
<evidence type="ECO:0000313" key="1">
    <source>
        <dbReference type="EMBL" id="KAF7951998.1"/>
    </source>
</evidence>
<proteinExistence type="predicted"/>
<dbReference type="Proteomes" id="UP000710849">
    <property type="component" value="Unassembled WGS sequence"/>
</dbReference>
<keyword evidence="2" id="KW-1185">Reference proteome</keyword>
<comment type="caution">
    <text evidence="1">The sequence shown here is derived from an EMBL/GenBank/DDBJ whole genome shotgun (WGS) entry which is preliminary data.</text>
</comment>
<gene>
    <name evidence="1" type="ORF">EAE97_001495</name>
</gene>
<accession>A0A9P5IRY5</accession>
<dbReference type="RefSeq" id="XP_038736564.1">
    <property type="nucleotide sequence ID" value="XM_038872006.1"/>
</dbReference>